<sequence length="359" mass="40903">MAHPKPIGEQMAALNTSDDTSFAADRSNGVLNATCPARIQNTSFGRNNVSLNESTASSSGGKWLKPKREALKITPLAQIDENPPVTRKYVAPREKRSDYKTRLCDAFRRHGYCPYNNNCTYAHGDHELQMPVMRRPLMEYSGRDSSRQNRRDSRERRGERRGDSRSRRGGDERDGETSFSRRGEDRRGDRYHRDDQNWRPSSSSSRQICHAFQRGNCRFGPRCRYIHQEQMQQFNANATMFAAPPSSDSIAFYHHNTTQTYMMPYFIAPPSSQAPPPQFMQPCDLNQSIPVYLSAPPSHQMGTTYYCAPPPMSQTPVMDQSMMMMDQSMMMMDQSMMMGPATTTTVFPDFSLPPPQLMS</sequence>
<dbReference type="InterPro" id="IPR045877">
    <property type="entry name" value="ZFP36-like"/>
</dbReference>
<dbReference type="GO" id="GO:0003730">
    <property type="term" value="F:mRNA 3'-UTR binding"/>
    <property type="evidence" value="ECO:0007669"/>
    <property type="project" value="TreeGrafter"/>
</dbReference>
<dbReference type="OrthoDB" id="410307at2759"/>
<feature type="zinc finger region" description="C3H1-type" evidence="5">
    <location>
        <begin position="98"/>
        <end position="126"/>
    </location>
</feature>
<dbReference type="SUPFAM" id="SSF90229">
    <property type="entry name" value="CCCH zinc finger"/>
    <property type="match status" value="2"/>
</dbReference>
<keyword evidence="9" id="KW-1185">Reference proteome</keyword>
<dbReference type="PANTHER" id="PTHR12547">
    <property type="entry name" value="CCCH ZINC FINGER/TIS11-RELATED"/>
    <property type="match status" value="1"/>
</dbReference>
<dbReference type="EMBL" id="DS268516">
    <property type="protein sequence ID" value="EFO84391.1"/>
    <property type="molecule type" value="Genomic_DNA"/>
</dbReference>
<dbReference type="GO" id="GO:0009880">
    <property type="term" value="P:embryonic pattern specification"/>
    <property type="evidence" value="ECO:0007669"/>
    <property type="project" value="EnsemblMetazoa"/>
</dbReference>
<reference evidence="8" key="1">
    <citation type="submission" date="2007-07" db="EMBL/GenBank/DDBJ databases">
        <title>PCAP assembly of the Caenorhabditis remanei genome.</title>
        <authorList>
            <consortium name="The Caenorhabditis remanei Sequencing Consortium"/>
            <person name="Wilson R.K."/>
        </authorList>
    </citation>
    <scope>NUCLEOTIDE SEQUENCE [LARGE SCALE GENOMIC DNA]</scope>
    <source>
        <strain evidence="8">PB4641</strain>
    </source>
</reference>
<dbReference type="Proteomes" id="UP000008281">
    <property type="component" value="Unassembled WGS sequence"/>
</dbReference>
<gene>
    <name evidence="8" type="primary">Cre-pie-1</name>
    <name evidence="8" type="ORF">CRE_19897</name>
</gene>
<keyword evidence="2" id="KW-0677">Repeat</keyword>
<dbReference type="GO" id="GO:0006338">
    <property type="term" value="P:chromatin remodeling"/>
    <property type="evidence" value="ECO:0007669"/>
    <property type="project" value="EnsemblMetazoa"/>
</dbReference>
<dbReference type="FunCoup" id="E3N310">
    <property type="interactions" value="1493"/>
</dbReference>
<name>E3N310_CAERE</name>
<feature type="domain" description="C3H1-type" evidence="7">
    <location>
        <begin position="203"/>
        <end position="230"/>
    </location>
</feature>
<dbReference type="PANTHER" id="PTHR12547:SF132">
    <property type="entry name" value="PHARYNX AND INTESTINE IN EXCESS PROTEIN 1"/>
    <property type="match status" value="1"/>
</dbReference>
<dbReference type="STRING" id="31234.E3N310"/>
<dbReference type="eggNOG" id="KOG1677">
    <property type="taxonomic scope" value="Eukaryota"/>
</dbReference>
<dbReference type="GO" id="GO:0008270">
    <property type="term" value="F:zinc ion binding"/>
    <property type="evidence" value="ECO:0007669"/>
    <property type="project" value="UniProtKB-KW"/>
</dbReference>
<evidence type="ECO:0000256" key="2">
    <source>
        <dbReference type="ARBA" id="ARBA00022737"/>
    </source>
</evidence>
<organism evidence="9">
    <name type="scientific">Caenorhabditis remanei</name>
    <name type="common">Caenorhabditis vulgaris</name>
    <dbReference type="NCBI Taxonomy" id="31234"/>
    <lineage>
        <taxon>Eukaryota</taxon>
        <taxon>Metazoa</taxon>
        <taxon>Ecdysozoa</taxon>
        <taxon>Nematoda</taxon>
        <taxon>Chromadorea</taxon>
        <taxon>Rhabditida</taxon>
        <taxon>Rhabditina</taxon>
        <taxon>Rhabditomorpha</taxon>
        <taxon>Rhabditoidea</taxon>
        <taxon>Rhabditidae</taxon>
        <taxon>Peloderinae</taxon>
        <taxon>Caenorhabditis</taxon>
    </lineage>
</organism>
<feature type="domain" description="C3H1-type" evidence="7">
    <location>
        <begin position="98"/>
        <end position="126"/>
    </location>
</feature>
<keyword evidence="4 5" id="KW-0862">Zinc</keyword>
<keyword evidence="1 5" id="KW-0479">Metal-binding</keyword>
<dbReference type="InterPro" id="IPR000571">
    <property type="entry name" value="Znf_CCCH"/>
</dbReference>
<dbReference type="OMA" id="CPARIQN"/>
<feature type="compositionally biased region" description="Basic and acidic residues" evidence="6">
    <location>
        <begin position="141"/>
        <end position="197"/>
    </location>
</feature>
<dbReference type="InterPro" id="IPR036855">
    <property type="entry name" value="Znf_CCCH_sf"/>
</dbReference>
<evidence type="ECO:0000313" key="9">
    <source>
        <dbReference type="Proteomes" id="UP000008281"/>
    </source>
</evidence>
<dbReference type="Pfam" id="PF00642">
    <property type="entry name" value="zf-CCCH"/>
    <property type="match status" value="2"/>
</dbReference>
<protein>
    <submittedName>
        <fullName evidence="8">CRE-PIE-1 protein</fullName>
    </submittedName>
</protein>
<dbReference type="SMART" id="SM00356">
    <property type="entry name" value="ZnF_C3H1"/>
    <property type="match status" value="2"/>
</dbReference>
<dbReference type="GO" id="GO:0005634">
    <property type="term" value="C:nucleus"/>
    <property type="evidence" value="ECO:0007669"/>
    <property type="project" value="EnsemblMetazoa"/>
</dbReference>
<dbReference type="GO" id="GO:0001704">
    <property type="term" value="P:formation of primary germ layer"/>
    <property type="evidence" value="ECO:0007669"/>
    <property type="project" value="EnsemblMetazoa"/>
</dbReference>
<dbReference type="Gene3D" id="4.10.1000.10">
    <property type="entry name" value="Zinc finger, CCCH-type"/>
    <property type="match status" value="2"/>
</dbReference>
<proteinExistence type="predicted"/>
<feature type="zinc finger region" description="C3H1-type" evidence="5">
    <location>
        <begin position="203"/>
        <end position="230"/>
    </location>
</feature>
<feature type="region of interest" description="Disordered" evidence="6">
    <location>
        <begin position="139"/>
        <end position="205"/>
    </location>
</feature>
<keyword evidence="3 5" id="KW-0863">Zinc-finger</keyword>
<evidence type="ECO:0000256" key="3">
    <source>
        <dbReference type="ARBA" id="ARBA00022771"/>
    </source>
</evidence>
<evidence type="ECO:0000256" key="4">
    <source>
        <dbReference type="ARBA" id="ARBA00022833"/>
    </source>
</evidence>
<dbReference type="GO" id="GO:0001709">
    <property type="term" value="P:cell fate determination"/>
    <property type="evidence" value="ECO:0007669"/>
    <property type="project" value="EnsemblMetazoa"/>
</dbReference>
<evidence type="ECO:0000256" key="6">
    <source>
        <dbReference type="SAM" id="MobiDB-lite"/>
    </source>
</evidence>
<evidence type="ECO:0000313" key="8">
    <source>
        <dbReference type="EMBL" id="EFO84391.1"/>
    </source>
</evidence>
<evidence type="ECO:0000259" key="7">
    <source>
        <dbReference type="PROSITE" id="PS50103"/>
    </source>
</evidence>
<dbReference type="InParanoid" id="E3N310"/>
<dbReference type="HOGENOM" id="CLU_772173_0_0_1"/>
<evidence type="ECO:0000256" key="5">
    <source>
        <dbReference type="PROSITE-ProRule" id="PRU00723"/>
    </source>
</evidence>
<dbReference type="GO" id="GO:0005813">
    <property type="term" value="C:centrosome"/>
    <property type="evidence" value="ECO:0007669"/>
    <property type="project" value="EnsemblMetazoa"/>
</dbReference>
<evidence type="ECO:0000256" key="1">
    <source>
        <dbReference type="ARBA" id="ARBA00022723"/>
    </source>
</evidence>
<dbReference type="PROSITE" id="PS50103">
    <property type="entry name" value="ZF_C3H1"/>
    <property type="match status" value="2"/>
</dbReference>
<dbReference type="GO" id="GO:0043186">
    <property type="term" value="C:P granule"/>
    <property type="evidence" value="ECO:0007669"/>
    <property type="project" value="EnsemblMetazoa"/>
</dbReference>
<dbReference type="AlphaFoldDB" id="E3N310"/>
<dbReference type="GO" id="GO:0000122">
    <property type="term" value="P:negative regulation of transcription by RNA polymerase II"/>
    <property type="evidence" value="ECO:0007669"/>
    <property type="project" value="EnsemblMetazoa"/>
</dbReference>
<dbReference type="GO" id="GO:0005829">
    <property type="term" value="C:cytosol"/>
    <property type="evidence" value="ECO:0007669"/>
    <property type="project" value="EnsemblMetazoa"/>
</dbReference>
<accession>E3N310</accession>
<dbReference type="FunFam" id="4.10.1000.10:FF:000001">
    <property type="entry name" value="zinc finger CCCH domain-containing protein 15-like"/>
    <property type="match status" value="1"/>
</dbReference>